<name>A0A0L0CJI1_LUCCU</name>
<proteinExistence type="inferred from homology"/>
<dbReference type="GO" id="GO:0004252">
    <property type="term" value="F:serine-type endopeptidase activity"/>
    <property type="evidence" value="ECO:0007669"/>
    <property type="project" value="UniProtKB-UniRule"/>
</dbReference>
<keyword evidence="11" id="KW-0964">Secreted</keyword>
<dbReference type="GO" id="GO:0005576">
    <property type="term" value="C:extracellular region"/>
    <property type="evidence" value="ECO:0007669"/>
    <property type="project" value="UniProtKB-SubCell"/>
</dbReference>
<dbReference type="InterPro" id="IPR038565">
    <property type="entry name" value="CLIP_sf"/>
</dbReference>
<dbReference type="OMA" id="CPLYPTG"/>
<evidence type="ECO:0000256" key="9">
    <source>
        <dbReference type="ARBA" id="ARBA00023180"/>
    </source>
</evidence>
<keyword evidence="4 11" id="KW-0378">Hydrolase</keyword>
<keyword evidence="8" id="KW-1015">Disulfide bond</keyword>
<dbReference type="STRING" id="7375.A0A0L0CJI1"/>
<dbReference type="SUPFAM" id="SSF50494">
    <property type="entry name" value="Trypsin-like serine proteases"/>
    <property type="match status" value="1"/>
</dbReference>
<evidence type="ECO:0000256" key="8">
    <source>
        <dbReference type="ARBA" id="ARBA00023157"/>
    </source>
</evidence>
<dbReference type="InterPro" id="IPR009003">
    <property type="entry name" value="Peptidase_S1_PA"/>
</dbReference>
<keyword evidence="7" id="KW-0865">Zymogen</keyword>
<protein>
    <recommendedName>
        <fullName evidence="11">CLIP domain-containing serine protease</fullName>
        <ecNumber evidence="11">3.4.21.-</ecNumber>
    </recommendedName>
</protein>
<feature type="domain" description="Peptidase S1" evidence="12">
    <location>
        <begin position="241"/>
        <end position="486"/>
    </location>
</feature>
<comment type="similarity">
    <text evidence="10 11">Belongs to the peptidase S1 family. CLIP subfamily.</text>
</comment>
<dbReference type="PANTHER" id="PTHR24252">
    <property type="entry name" value="ACROSIN-RELATED"/>
    <property type="match status" value="1"/>
</dbReference>
<dbReference type="InterPro" id="IPR022700">
    <property type="entry name" value="CLIP"/>
</dbReference>
<dbReference type="CDD" id="cd00190">
    <property type="entry name" value="Tryp_SPc"/>
    <property type="match status" value="1"/>
</dbReference>
<dbReference type="FunFam" id="2.40.10.10:FF:000028">
    <property type="entry name" value="Serine protease easter"/>
    <property type="match status" value="1"/>
</dbReference>
<evidence type="ECO:0000256" key="7">
    <source>
        <dbReference type="ARBA" id="ARBA00023145"/>
    </source>
</evidence>
<comment type="subcellular location">
    <subcellularLocation>
        <location evidence="11">Secreted</location>
    </subcellularLocation>
</comment>
<dbReference type="FunFam" id="2.40.10.10:FF:000134">
    <property type="entry name" value="Uncharacterized protein, isoform B"/>
    <property type="match status" value="1"/>
</dbReference>
<accession>A0A0L0CJI1</accession>
<dbReference type="GO" id="GO:0006508">
    <property type="term" value="P:proteolysis"/>
    <property type="evidence" value="ECO:0007669"/>
    <property type="project" value="UniProtKB-KW"/>
</dbReference>
<evidence type="ECO:0000256" key="2">
    <source>
        <dbReference type="ARBA" id="ARBA00022670"/>
    </source>
</evidence>
<dbReference type="PROSITE" id="PS50240">
    <property type="entry name" value="TRYPSIN_DOM"/>
    <property type="match status" value="1"/>
</dbReference>
<evidence type="ECO:0000256" key="11">
    <source>
        <dbReference type="RuleBase" id="RU366078"/>
    </source>
</evidence>
<evidence type="ECO:0000313" key="13">
    <source>
        <dbReference type="EMBL" id="KNC31649.1"/>
    </source>
</evidence>
<keyword evidence="2 11" id="KW-0645">Protease</keyword>
<dbReference type="AlphaFoldDB" id="A0A0L0CJI1"/>
<evidence type="ECO:0000256" key="3">
    <source>
        <dbReference type="ARBA" id="ARBA00022729"/>
    </source>
</evidence>
<dbReference type="InterPro" id="IPR001254">
    <property type="entry name" value="Trypsin_dom"/>
</dbReference>
<comment type="domain">
    <text evidence="11">The clip domain consists of 35-55 residues which are 'knitted' together usually by 3 conserved disulfide bonds forming a clip-like compact structure.</text>
</comment>
<evidence type="ECO:0000259" key="12">
    <source>
        <dbReference type="PROSITE" id="PS50240"/>
    </source>
</evidence>
<keyword evidence="6" id="KW-0106">Calcium</keyword>
<dbReference type="PANTHER" id="PTHR24252:SF8">
    <property type="entry name" value="ACROSIN"/>
    <property type="match status" value="1"/>
</dbReference>
<keyword evidence="14" id="KW-1185">Reference proteome</keyword>
<dbReference type="PROSITE" id="PS00135">
    <property type="entry name" value="TRYPSIN_SER"/>
    <property type="match status" value="1"/>
</dbReference>
<evidence type="ECO:0000256" key="10">
    <source>
        <dbReference type="ARBA" id="ARBA00024195"/>
    </source>
</evidence>
<evidence type="ECO:0000256" key="6">
    <source>
        <dbReference type="ARBA" id="ARBA00022837"/>
    </source>
</evidence>
<evidence type="ECO:0000256" key="1">
    <source>
        <dbReference type="ARBA" id="ARBA00001656"/>
    </source>
</evidence>
<gene>
    <name evidence="13" type="ORF">FF38_08940</name>
</gene>
<dbReference type="Pfam" id="PF00089">
    <property type="entry name" value="Trypsin"/>
    <property type="match status" value="1"/>
</dbReference>
<dbReference type="Proteomes" id="UP000037069">
    <property type="component" value="Unassembled WGS sequence"/>
</dbReference>
<dbReference type="EMBL" id="JRES01000403">
    <property type="protein sequence ID" value="KNC31649.1"/>
    <property type="molecule type" value="Genomic_DNA"/>
</dbReference>
<keyword evidence="9" id="KW-0325">Glycoprotein</keyword>
<dbReference type="PRINTS" id="PR00722">
    <property type="entry name" value="CHYMOTRYPSIN"/>
</dbReference>
<dbReference type="InterPro" id="IPR033116">
    <property type="entry name" value="TRYPSIN_SER"/>
</dbReference>
<dbReference type="InterPro" id="IPR043504">
    <property type="entry name" value="Peptidase_S1_PA_chymotrypsin"/>
</dbReference>
<dbReference type="SMART" id="SM00680">
    <property type="entry name" value="CLIP"/>
    <property type="match status" value="1"/>
</dbReference>
<sequence length="486" mass="53464">MTLLMSDPKQDLTLKNVETLHKIKSVTAQDCVDSRLRAGKCITLAKCPDMIEEFYDEARVTSYGIDFQTFVSNSICGFDGVNFLICCGTRPFYPINMTKPPPVQIQIPPTIFGTTRRPSQPLYQTTPFLFAPLRTTAPPITATNSNMPPVIYPSSDSNNTPPPNKMPPTAASTISKATTIDMGVIIFQPTPQSPSGGPVIQPMPNQDSTQNTLISEPNQYPPVMPSPAPTCGVSKGTINRVVGGYETKKGNYPWMAALGYRDEYDPSSLKFLCGGSLISSKYVITSAHCINNNLMLVRLGAHDLSNPEELEARNYRIKRTVIHEKFDLKSITNDLALIEMSETVIMTDFIATICLPEGPQFLTQEFVGMNPFVAGWGAMKHQSPTSNVLTDVQVPIIDRQVCEQSYRTVFSFVKFSEQLICAGNSNVDACQGDSGGPLMLPQMSGSSYYYYLLGVVSFGYECARTGFPGVYTRVAAYMPWIKSNMI</sequence>
<comment type="caution">
    <text evidence="13">The sequence shown here is derived from an EMBL/GenBank/DDBJ whole genome shotgun (WGS) entry which is preliminary data.</text>
</comment>
<comment type="catalytic activity">
    <reaction evidence="1">
        <text>Preferential cleavage: Arg-|-Xaa, Lys-|-Xaa.</text>
        <dbReference type="EC" id="3.4.21.10"/>
    </reaction>
</comment>
<dbReference type="Gene3D" id="2.40.10.10">
    <property type="entry name" value="Trypsin-like serine proteases"/>
    <property type="match status" value="2"/>
</dbReference>
<dbReference type="OrthoDB" id="425190at2759"/>
<dbReference type="InterPro" id="IPR001314">
    <property type="entry name" value="Peptidase_S1A"/>
</dbReference>
<evidence type="ECO:0000256" key="4">
    <source>
        <dbReference type="ARBA" id="ARBA00022801"/>
    </source>
</evidence>
<dbReference type="Pfam" id="PF12032">
    <property type="entry name" value="CLIP"/>
    <property type="match status" value="1"/>
</dbReference>
<dbReference type="Gene3D" id="3.30.1640.30">
    <property type="match status" value="1"/>
</dbReference>
<evidence type="ECO:0000313" key="14">
    <source>
        <dbReference type="Proteomes" id="UP000037069"/>
    </source>
</evidence>
<reference evidence="13 14" key="1">
    <citation type="journal article" date="2015" name="Nat. Commun.">
        <title>Lucilia cuprina genome unlocks parasitic fly biology to underpin future interventions.</title>
        <authorList>
            <person name="Anstead C.A."/>
            <person name="Korhonen P.K."/>
            <person name="Young N.D."/>
            <person name="Hall R.S."/>
            <person name="Jex A.R."/>
            <person name="Murali S.C."/>
            <person name="Hughes D.S."/>
            <person name="Lee S.F."/>
            <person name="Perry T."/>
            <person name="Stroehlein A.J."/>
            <person name="Ansell B.R."/>
            <person name="Breugelmans B."/>
            <person name="Hofmann A."/>
            <person name="Qu J."/>
            <person name="Dugan S."/>
            <person name="Lee S.L."/>
            <person name="Chao H."/>
            <person name="Dinh H."/>
            <person name="Han Y."/>
            <person name="Doddapaneni H.V."/>
            <person name="Worley K.C."/>
            <person name="Muzny D.M."/>
            <person name="Ioannidis P."/>
            <person name="Waterhouse R.M."/>
            <person name="Zdobnov E.M."/>
            <person name="James P.J."/>
            <person name="Bagnall N.H."/>
            <person name="Kotze A.C."/>
            <person name="Gibbs R.A."/>
            <person name="Richards S."/>
            <person name="Batterham P."/>
            <person name="Gasser R.B."/>
        </authorList>
    </citation>
    <scope>NUCLEOTIDE SEQUENCE [LARGE SCALE GENOMIC DNA]</scope>
    <source>
        <strain evidence="13 14">LS</strain>
        <tissue evidence="13">Full body</tissue>
    </source>
</reference>
<dbReference type="SMART" id="SM00020">
    <property type="entry name" value="Tryp_SPc"/>
    <property type="match status" value="1"/>
</dbReference>
<evidence type="ECO:0000256" key="5">
    <source>
        <dbReference type="ARBA" id="ARBA00022825"/>
    </source>
</evidence>
<keyword evidence="5 11" id="KW-0720">Serine protease</keyword>
<keyword evidence="3" id="KW-0732">Signal</keyword>
<dbReference type="EC" id="3.4.21.-" evidence="11"/>
<organism evidence="13 14">
    <name type="scientific">Lucilia cuprina</name>
    <name type="common">Green bottle fly</name>
    <name type="synonym">Australian sheep blowfly</name>
    <dbReference type="NCBI Taxonomy" id="7375"/>
    <lineage>
        <taxon>Eukaryota</taxon>
        <taxon>Metazoa</taxon>
        <taxon>Ecdysozoa</taxon>
        <taxon>Arthropoda</taxon>
        <taxon>Hexapoda</taxon>
        <taxon>Insecta</taxon>
        <taxon>Pterygota</taxon>
        <taxon>Neoptera</taxon>
        <taxon>Endopterygota</taxon>
        <taxon>Diptera</taxon>
        <taxon>Brachycera</taxon>
        <taxon>Muscomorpha</taxon>
        <taxon>Oestroidea</taxon>
        <taxon>Calliphoridae</taxon>
        <taxon>Luciliinae</taxon>
        <taxon>Lucilia</taxon>
    </lineage>
</organism>